<organism evidence="2 3">
    <name type="scientific">Mangrovimonas spongiae</name>
    <dbReference type="NCBI Taxonomy" id="2494697"/>
    <lineage>
        <taxon>Bacteria</taxon>
        <taxon>Pseudomonadati</taxon>
        <taxon>Bacteroidota</taxon>
        <taxon>Flavobacteriia</taxon>
        <taxon>Flavobacteriales</taxon>
        <taxon>Flavobacteriaceae</taxon>
        <taxon>Mangrovimonas</taxon>
    </lineage>
</organism>
<dbReference type="PANTHER" id="PTHR43031">
    <property type="entry name" value="FAD-DEPENDENT OXIDOREDUCTASE"/>
    <property type="match status" value="1"/>
</dbReference>
<protein>
    <submittedName>
        <fullName evidence="2">Rhodanese-like domain-containing protein</fullName>
    </submittedName>
</protein>
<dbReference type="Gene3D" id="3.40.250.10">
    <property type="entry name" value="Rhodanese-like domain"/>
    <property type="match status" value="1"/>
</dbReference>
<dbReference type="EMBL" id="RWBG01000002">
    <property type="protein sequence ID" value="RSK40368.1"/>
    <property type="molecule type" value="Genomic_DNA"/>
</dbReference>
<feature type="domain" description="Rhodanese" evidence="1">
    <location>
        <begin position="31"/>
        <end position="113"/>
    </location>
</feature>
<dbReference type="PROSITE" id="PS50206">
    <property type="entry name" value="RHODANESE_3"/>
    <property type="match status" value="1"/>
</dbReference>
<dbReference type="CDD" id="cd00158">
    <property type="entry name" value="RHOD"/>
    <property type="match status" value="1"/>
</dbReference>
<dbReference type="AlphaFoldDB" id="A0A428K1U7"/>
<dbReference type="PANTHER" id="PTHR43031:SF18">
    <property type="entry name" value="RHODANESE-RELATED SULFURTRANSFERASES"/>
    <property type="match status" value="1"/>
</dbReference>
<dbReference type="Proteomes" id="UP000270620">
    <property type="component" value="Unassembled WGS sequence"/>
</dbReference>
<accession>A0A428K1U7</accession>
<name>A0A428K1U7_9FLAO</name>
<dbReference type="OrthoDB" id="9808735at2"/>
<evidence type="ECO:0000313" key="3">
    <source>
        <dbReference type="Proteomes" id="UP000270620"/>
    </source>
</evidence>
<evidence type="ECO:0000313" key="2">
    <source>
        <dbReference type="EMBL" id="RSK40368.1"/>
    </source>
</evidence>
<evidence type="ECO:0000259" key="1">
    <source>
        <dbReference type="PROSITE" id="PS50206"/>
    </source>
</evidence>
<dbReference type="InterPro" id="IPR050229">
    <property type="entry name" value="GlpE_sulfurtransferase"/>
</dbReference>
<dbReference type="RefSeq" id="WP_125467286.1">
    <property type="nucleotide sequence ID" value="NZ_RWBG01000002.1"/>
</dbReference>
<dbReference type="InterPro" id="IPR001763">
    <property type="entry name" value="Rhodanese-like_dom"/>
</dbReference>
<dbReference type="SUPFAM" id="SSF52821">
    <property type="entry name" value="Rhodanese/Cell cycle control phosphatase"/>
    <property type="match status" value="1"/>
</dbReference>
<proteinExistence type="predicted"/>
<reference evidence="2 3" key="1">
    <citation type="submission" date="2018-12" db="EMBL/GenBank/DDBJ databases">
        <title>Mangrovimonas spongiae sp. nov., a novel member of the genus Mangrovimonas isolated from marine sponge.</title>
        <authorList>
            <person name="Zhuang L."/>
            <person name="Luo L."/>
        </authorList>
    </citation>
    <scope>NUCLEOTIDE SEQUENCE [LARGE SCALE GENOMIC DNA]</scope>
    <source>
        <strain evidence="2 3">HN-E26</strain>
    </source>
</reference>
<gene>
    <name evidence="2" type="ORF">EJA19_05150</name>
</gene>
<comment type="caution">
    <text evidence="2">The sequence shown here is derived from an EMBL/GenBank/DDBJ whole genome shotgun (WGS) entry which is preliminary data.</text>
</comment>
<dbReference type="InterPro" id="IPR036873">
    <property type="entry name" value="Rhodanese-like_dom_sf"/>
</dbReference>
<dbReference type="SMART" id="SM00450">
    <property type="entry name" value="RHOD"/>
    <property type="match status" value="1"/>
</dbReference>
<dbReference type="Pfam" id="PF00581">
    <property type="entry name" value="Rhodanese"/>
    <property type="match status" value="1"/>
</dbReference>
<sequence length="113" mass="12856">MSFLSALFTSKSQDSKSVVGLSSKEFKTQIEHKKVQLIDVRTPREFKSGCIKKAKNIDFFSGTFNKECLKLDKEKPVYVYCRSGNRSRKAANKLAKMGFTKIYDLNGGILRYS</sequence>
<keyword evidence="3" id="KW-1185">Reference proteome</keyword>